<organism evidence="3 4">
    <name type="scientific">Chrysochromulina tobinii</name>
    <dbReference type="NCBI Taxonomy" id="1460289"/>
    <lineage>
        <taxon>Eukaryota</taxon>
        <taxon>Haptista</taxon>
        <taxon>Haptophyta</taxon>
        <taxon>Prymnesiophyceae</taxon>
        <taxon>Prymnesiales</taxon>
        <taxon>Chrysochromulinaceae</taxon>
        <taxon>Chrysochromulina</taxon>
    </lineage>
</organism>
<evidence type="ECO:0000256" key="1">
    <source>
        <dbReference type="SAM" id="MobiDB-lite"/>
    </source>
</evidence>
<feature type="transmembrane region" description="Helical" evidence="2">
    <location>
        <begin position="94"/>
        <end position="115"/>
    </location>
</feature>
<dbReference type="EMBL" id="JWZX01000816">
    <property type="protein sequence ID" value="KOO35572.1"/>
    <property type="molecule type" value="Genomic_DNA"/>
</dbReference>
<dbReference type="AlphaFoldDB" id="A0A0M0KAG3"/>
<reference evidence="4" key="1">
    <citation type="journal article" date="2015" name="PLoS Genet.">
        <title>Genome Sequence and Transcriptome Analyses of Chrysochromulina tobin: Metabolic Tools for Enhanced Algal Fitness in the Prominent Order Prymnesiales (Haptophyceae).</title>
        <authorList>
            <person name="Hovde B.T."/>
            <person name="Deodato C.R."/>
            <person name="Hunsperger H.M."/>
            <person name="Ryken S.A."/>
            <person name="Yost W."/>
            <person name="Jha R.K."/>
            <person name="Patterson J."/>
            <person name="Monnat R.J. Jr."/>
            <person name="Barlow S.B."/>
            <person name="Starkenburg S.R."/>
            <person name="Cattolico R.A."/>
        </authorList>
    </citation>
    <scope>NUCLEOTIDE SEQUENCE</scope>
    <source>
        <strain evidence="4">CCMP291</strain>
    </source>
</reference>
<sequence length="148" mass="15894">MPTDQSTLRPPRADHKAAARTTHMQGVSTPVLRQALSAPRPLIKRNPWGFTYANVKYGGTNRPVVQSLLLIDYALALPTFFFGILYAMQLGSALPLSAVIKAIAACAFFGGAICVKGPRAYMVLHGMWHILGALAGRDLALAMATMAQ</sequence>
<keyword evidence="2" id="KW-1133">Transmembrane helix</keyword>
<protein>
    <submittedName>
        <fullName evidence="3">Uncharacterized protein</fullName>
    </submittedName>
</protein>
<name>A0A0M0KAG3_9EUKA</name>
<evidence type="ECO:0000256" key="2">
    <source>
        <dbReference type="SAM" id="Phobius"/>
    </source>
</evidence>
<comment type="caution">
    <text evidence="3">The sequence shown here is derived from an EMBL/GenBank/DDBJ whole genome shotgun (WGS) entry which is preliminary data.</text>
</comment>
<feature type="region of interest" description="Disordered" evidence="1">
    <location>
        <begin position="1"/>
        <end position="22"/>
    </location>
</feature>
<keyword evidence="2" id="KW-0472">Membrane</keyword>
<keyword evidence="4" id="KW-1185">Reference proteome</keyword>
<accession>A0A0M0KAG3</accession>
<gene>
    <name evidence="3" type="ORF">Ctob_011125</name>
</gene>
<feature type="transmembrane region" description="Helical" evidence="2">
    <location>
        <begin position="68"/>
        <end position="88"/>
    </location>
</feature>
<proteinExistence type="predicted"/>
<keyword evidence="2" id="KW-0812">Transmembrane</keyword>
<evidence type="ECO:0000313" key="4">
    <source>
        <dbReference type="Proteomes" id="UP000037460"/>
    </source>
</evidence>
<dbReference type="Proteomes" id="UP000037460">
    <property type="component" value="Unassembled WGS sequence"/>
</dbReference>
<evidence type="ECO:0000313" key="3">
    <source>
        <dbReference type="EMBL" id="KOO35572.1"/>
    </source>
</evidence>